<protein>
    <submittedName>
        <fullName evidence="1">Uncharacterized protein</fullName>
    </submittedName>
</protein>
<gene>
    <name evidence="1" type="ORF">HW564_14670</name>
</gene>
<dbReference type="AlphaFoldDB" id="A0A850LJI6"/>
<dbReference type="EMBL" id="JABXIY010000042">
    <property type="protein sequence ID" value="NVK98166.1"/>
    <property type="molecule type" value="Genomic_DNA"/>
</dbReference>
<evidence type="ECO:0000313" key="2">
    <source>
        <dbReference type="Proteomes" id="UP000565723"/>
    </source>
</evidence>
<dbReference type="RefSeq" id="WP_044028523.1">
    <property type="nucleotide sequence ID" value="NZ_CP076685.1"/>
</dbReference>
<dbReference type="Proteomes" id="UP000565723">
    <property type="component" value="Unassembled WGS sequence"/>
</dbReference>
<reference evidence="1 2" key="1">
    <citation type="journal article" date="2020" name="Proc. Natl. Acad. Sci. U.S.A.">
        <title>Ecological drivers of bacterial community assembly in synthetic phycospheres.</title>
        <authorList>
            <person name="Fu H."/>
            <person name="Uchimiya M."/>
            <person name="Gore J."/>
            <person name="Moran M.A."/>
        </authorList>
    </citation>
    <scope>NUCLEOTIDE SEQUENCE [LARGE SCALE GENOMIC DNA]</scope>
    <source>
        <strain evidence="1">HF-Din03</strain>
    </source>
</reference>
<sequence length="118" mass="12201">MARLILFVAAVVLVAMLLTGGFREGPLGPSTTASIEALEADPGQWERKQVRVTGTVGQRIAVAGFGGFVLTDEAGREILVVGQANPASPGQPMTVEGQFVTAFVMGEMSMPAIIVGAD</sequence>
<accession>A0A850LJI6</accession>
<proteinExistence type="predicted"/>
<evidence type="ECO:0000313" key="1">
    <source>
        <dbReference type="EMBL" id="NVK98166.1"/>
    </source>
</evidence>
<comment type="caution">
    <text evidence="1">The sequence shown here is derived from an EMBL/GenBank/DDBJ whole genome shotgun (WGS) entry which is preliminary data.</text>
</comment>
<organism evidence="1 2">
    <name type="scientific">Ruegeria pomeroyi</name>
    <dbReference type="NCBI Taxonomy" id="89184"/>
    <lineage>
        <taxon>Bacteria</taxon>
        <taxon>Pseudomonadati</taxon>
        <taxon>Pseudomonadota</taxon>
        <taxon>Alphaproteobacteria</taxon>
        <taxon>Rhodobacterales</taxon>
        <taxon>Roseobacteraceae</taxon>
        <taxon>Ruegeria</taxon>
    </lineage>
</organism>
<name>A0A850LJI6_9RHOB</name>